<evidence type="ECO:0000256" key="1">
    <source>
        <dbReference type="SAM" id="MobiDB-lite"/>
    </source>
</evidence>
<dbReference type="GO" id="GO:0008270">
    <property type="term" value="F:zinc ion binding"/>
    <property type="evidence" value="ECO:0007669"/>
    <property type="project" value="InterPro"/>
</dbReference>
<dbReference type="Pfam" id="PF07727">
    <property type="entry name" value="RVT_2"/>
    <property type="match status" value="1"/>
</dbReference>
<proteinExistence type="predicted"/>
<dbReference type="GO" id="GO:0003676">
    <property type="term" value="F:nucleic acid binding"/>
    <property type="evidence" value="ECO:0007669"/>
    <property type="project" value="InterPro"/>
</dbReference>
<name>A0A6L2KGY3_TANCI</name>
<protein>
    <submittedName>
        <fullName evidence="4">Putative ribonuclease H-like domain-containing protein</fullName>
    </submittedName>
</protein>
<dbReference type="Pfam" id="PF13976">
    <property type="entry name" value="gag_pre-integrs"/>
    <property type="match status" value="1"/>
</dbReference>
<feature type="domain" description="Reverse transcriptase Ty1/copia-type" evidence="2">
    <location>
        <begin position="804"/>
        <end position="988"/>
    </location>
</feature>
<dbReference type="InterPro" id="IPR036875">
    <property type="entry name" value="Znf_CCHC_sf"/>
</dbReference>
<feature type="region of interest" description="Disordered" evidence="1">
    <location>
        <begin position="1360"/>
        <end position="1390"/>
    </location>
</feature>
<sequence length="1507" mass="171275">MTDYSLWEVTLNGDSPVPTRVVEGVLQTVAPTTAEQKLARKNELKAHGTLLMDLPDKHQLKFNSHKDAKTLMEAIEKRFRRNTKTKKVQKTLLKQQYENFTGTETQNLAFVSSFNTNSTTDSVSVAASISAVCAKMRVSSLPNVDSLSNVVIYSFFASQSSSSQLDNEDLKQIDVDDLEEMDLRWQMAMLTIQAKRFLQKTGRNLGANGLTYMGFDMSKVKCYNYHKKGHFSRECRSPKDSKRNGSYDWSYQAEEEHANYALIDFSSSSSSSDNEIVPRFVQSSEQVKSPKHSVQPVETSILATTSQLVSPKPVSVVVPKINVTQLSHAYPIVTKSKSPIRRHITRSPSPKTSNLPPRVTAAQAPVVSAAQGMQGKWVWRPKYPILYHVFQITNASMTLKRSYYNDALGRSKEHVLSISYLSDFEELNGGYVAFGGNPKGGKISGKGKIKTSKLDFDDVHFVKDLKFILFSVSQMCDKKNSVLFTNTECLVLSPDFKLPDDSQVLLRVPRENNMYNVNLKNVVPFGGLTCLFTNSTIDESNLWHRRLGHMNFKTINKLVKGPLLRLLELCWQIHFYPFHFGLRTPSIGFTRPYGCLVTILNTLDPLGKFKGKVDEGFLVGSSVSSKAFRVFNIRTRIVQETLHVDFLKNKPNVVGSGPTWLFDIDSLTRTMNYQPVTVGNQPNPSAGFQDKFDAEKAGEEVDKQYVLFFVWYSGSTNPHNNDGDAAFDEKEHDFHAKKPESEVIVSPSKADFNNLETSITFSPIPTTRVHKDHHEEPNRVHQALKDLSWIEAMQEELLQFKMQKVWVLFDLPYGKRAIGTKWVYRNKKDERCIVIRNKARLVAQGHTQEEGINYEEVFALVARIEAIRLFLAYASFMGFMMYQMDVKSAFLYRTIEKEVYVCQPLGFVDPNHPDKVYKVVKALYGLHQALRAWYETLVNYLLENSFQRGKIDQTLFLKKQKGDILLVQIYVDDIIFGVTNKDLLKQKKDGIFISQDKYVAEILRKFRLNERKSASTSIDTEKPLLKDPDGEDVDVQTYRSMIGSLMYLTSSRPDIMFVFWNTVAIKQVNDVTRLQALVDKRKMVVTEAAIREILRLDDAEGVDCLPNEEILQNEHVKEVTAGDDAHGDNSATHGEVPTVTQEPSIPSPTPPTLQPQPPQDVPSTSQRVKKLEKMNKVRVLKLKRLQRVGTSQRVDTFDDTVMDDESNQGRMIAEMDKDDVVVLMDNKEEDKKVKEAKVDEKVVIATSETSTVASAIIPIAEHQVPAATLTAAPAKVVAAPSRRRKGVVIRDPKEESTTSTIIPAKTKSKDKGKGIMVVEPKSLKKKKQIEMDEQYARELHDGLNKDINWDEAIDHVKRKAKEDPALEEEENRALQKINETPAERAAKRRKLDEEVEDLKRHLEIMHNKDDDVYTEATTLARKVHVVVYEIIELNNKPHYKIIRADGTHQLYVSFLSLLRNFNREDFEALRSLVKERFSTIKPKNFFDDFMLTTLGEMFEKPDAHAQI</sequence>
<feature type="domain" description="GAG-pre-integrase" evidence="3">
    <location>
        <begin position="529"/>
        <end position="565"/>
    </location>
</feature>
<organism evidence="4">
    <name type="scientific">Tanacetum cinerariifolium</name>
    <name type="common">Dalmatian daisy</name>
    <name type="synonym">Chrysanthemum cinerariifolium</name>
    <dbReference type="NCBI Taxonomy" id="118510"/>
    <lineage>
        <taxon>Eukaryota</taxon>
        <taxon>Viridiplantae</taxon>
        <taxon>Streptophyta</taxon>
        <taxon>Embryophyta</taxon>
        <taxon>Tracheophyta</taxon>
        <taxon>Spermatophyta</taxon>
        <taxon>Magnoliopsida</taxon>
        <taxon>eudicotyledons</taxon>
        <taxon>Gunneridae</taxon>
        <taxon>Pentapetalae</taxon>
        <taxon>asterids</taxon>
        <taxon>campanulids</taxon>
        <taxon>Asterales</taxon>
        <taxon>Asteraceae</taxon>
        <taxon>Asteroideae</taxon>
        <taxon>Anthemideae</taxon>
        <taxon>Anthemidinae</taxon>
        <taxon>Tanacetum</taxon>
    </lineage>
</organism>
<evidence type="ECO:0000313" key="4">
    <source>
        <dbReference type="EMBL" id="GEU48751.1"/>
    </source>
</evidence>
<dbReference type="Gene3D" id="4.10.60.10">
    <property type="entry name" value="Zinc finger, CCHC-type"/>
    <property type="match status" value="1"/>
</dbReference>
<gene>
    <name evidence="4" type="ORF">Tci_020729</name>
</gene>
<dbReference type="EMBL" id="BKCJ010002466">
    <property type="protein sequence ID" value="GEU48751.1"/>
    <property type="molecule type" value="Genomic_DNA"/>
</dbReference>
<reference evidence="4" key="1">
    <citation type="journal article" date="2019" name="Sci. Rep.">
        <title>Draft genome of Tanacetum cinerariifolium, the natural source of mosquito coil.</title>
        <authorList>
            <person name="Yamashiro T."/>
            <person name="Shiraishi A."/>
            <person name="Satake H."/>
            <person name="Nakayama K."/>
        </authorList>
    </citation>
    <scope>NUCLEOTIDE SEQUENCE</scope>
</reference>
<feature type="region of interest" description="Disordered" evidence="1">
    <location>
        <begin position="1122"/>
        <end position="1168"/>
    </location>
</feature>
<dbReference type="InterPro" id="IPR043502">
    <property type="entry name" value="DNA/RNA_pol_sf"/>
</dbReference>
<comment type="caution">
    <text evidence="4">The sequence shown here is derived from an EMBL/GenBank/DDBJ whole genome shotgun (WGS) entry which is preliminary data.</text>
</comment>
<dbReference type="InterPro" id="IPR025724">
    <property type="entry name" value="GAG-pre-integrase_dom"/>
</dbReference>
<accession>A0A6L2KGY3</accession>
<evidence type="ECO:0000259" key="3">
    <source>
        <dbReference type="Pfam" id="PF13976"/>
    </source>
</evidence>
<dbReference type="InterPro" id="IPR013103">
    <property type="entry name" value="RVT_2"/>
</dbReference>
<feature type="compositionally biased region" description="Pro residues" evidence="1">
    <location>
        <begin position="1145"/>
        <end position="1160"/>
    </location>
</feature>
<dbReference type="SUPFAM" id="SSF56672">
    <property type="entry name" value="DNA/RNA polymerases"/>
    <property type="match status" value="1"/>
</dbReference>
<evidence type="ECO:0000259" key="2">
    <source>
        <dbReference type="Pfam" id="PF07727"/>
    </source>
</evidence>
<dbReference type="SUPFAM" id="SSF57756">
    <property type="entry name" value="Retrovirus zinc finger-like domains"/>
    <property type="match status" value="1"/>
</dbReference>